<dbReference type="AlphaFoldDB" id="A0A3B0WV78"/>
<organism evidence="1">
    <name type="scientific">hydrothermal vent metagenome</name>
    <dbReference type="NCBI Taxonomy" id="652676"/>
    <lineage>
        <taxon>unclassified sequences</taxon>
        <taxon>metagenomes</taxon>
        <taxon>ecological metagenomes</taxon>
    </lineage>
</organism>
<reference evidence="1" key="1">
    <citation type="submission" date="2018-06" db="EMBL/GenBank/DDBJ databases">
        <authorList>
            <person name="Zhirakovskaya E."/>
        </authorList>
    </citation>
    <scope>NUCLEOTIDE SEQUENCE</scope>
</reference>
<proteinExistence type="predicted"/>
<sequence length="119" mass="13996">MESVVNFILKNYDLETIDLPDVKHEEKRLSETYKYQLENLLILVKKLGFKSIYILVDRIDETEQTGNNPEATYKLIQPLIKDLELLGLKGYGFKFFLWDKIELKTIRTAIVISTNRDKN</sequence>
<accession>A0A3B0WV78</accession>
<evidence type="ECO:0000313" key="1">
    <source>
        <dbReference type="EMBL" id="VAW56390.1"/>
    </source>
</evidence>
<dbReference type="EMBL" id="UOFF01000221">
    <property type="protein sequence ID" value="VAW56390.1"/>
    <property type="molecule type" value="Genomic_DNA"/>
</dbReference>
<gene>
    <name evidence="1" type="ORF">MNBD_GAMMA07-2734</name>
</gene>
<name>A0A3B0WV78_9ZZZZ</name>
<protein>
    <submittedName>
        <fullName evidence="1">Uncharacterized protein</fullName>
    </submittedName>
</protein>